<proteinExistence type="predicted"/>
<evidence type="ECO:0000259" key="9">
    <source>
        <dbReference type="Pfam" id="PF04932"/>
    </source>
</evidence>
<keyword evidence="5 8" id="KW-1133">Transmembrane helix</keyword>
<dbReference type="Gene3D" id="1.25.40.10">
    <property type="entry name" value="Tetratricopeptide repeat domain"/>
    <property type="match status" value="1"/>
</dbReference>
<feature type="transmembrane region" description="Helical" evidence="8">
    <location>
        <begin position="65"/>
        <end position="85"/>
    </location>
</feature>
<dbReference type="GO" id="GO:0016874">
    <property type="term" value="F:ligase activity"/>
    <property type="evidence" value="ECO:0007669"/>
    <property type="project" value="UniProtKB-KW"/>
</dbReference>
<feature type="transmembrane region" description="Helical" evidence="8">
    <location>
        <begin position="121"/>
        <end position="138"/>
    </location>
</feature>
<feature type="transmembrane region" description="Helical" evidence="8">
    <location>
        <begin position="221"/>
        <end position="238"/>
    </location>
</feature>
<sequence>MKSIWNNKPFPDFDQFIPPSTPKSGRLTGIPPLLPGVLGLVMLVGWLVFQPVIPFDYVRYVNLSAHFFYVVPPVFISVCVLYLVAAGVPLKIGRIDLLLVVYAGYIVINYSVRDLPYSENLVNFTLIIFAVLFIRQLYNQPRWGTWIQYGCFFLLFLFGLFEVVYGELQLLGVRPSHHRLFRLTGTFHNPGPYAIFLSPVFIVALAVVLFPPKHSVLSKPLIGLCWGVVCGIAVILPATNSRSAWVGTLVGASLAVGVKNQVKLAELYARTPGWQRLIAGGAGLAGVLVGAYLLYQYKPDSTVGRALVWRISLQLLRENALFGVGFEQFRAQFGSLQSAFVEQYSDNLTVLKRADYIPYVLNDYLQIVVENGLVGLGLFTMMVMSALRTGFKKRHIPSFVVIGSTAALLALLIAGFFSYPFEVPSIWVVFLFLISVLSHQSKEPVMQTTARHPFVQLIAVATVVSLTLVLRNQIRIIKAQNDWQRARYLLSSQSFQQGALAYQAAFRESPDRPEVLLGYGKALYMNGQFAQSARILEKASTRTSDPVLYMNLGNAYAKLTEYAKAEQAYKKACSIIPNRLYPRYLLAKLYQATGNREMARQTARYVLDMPVSVSSPASRQILTEMKKLLDTD</sequence>
<evidence type="ECO:0000256" key="7">
    <source>
        <dbReference type="PROSITE-ProRule" id="PRU00339"/>
    </source>
</evidence>
<feature type="repeat" description="TPR" evidence="7">
    <location>
        <begin position="546"/>
        <end position="579"/>
    </location>
</feature>
<evidence type="ECO:0000256" key="3">
    <source>
        <dbReference type="ARBA" id="ARBA00022737"/>
    </source>
</evidence>
<dbReference type="SUPFAM" id="SSF48452">
    <property type="entry name" value="TPR-like"/>
    <property type="match status" value="1"/>
</dbReference>
<feature type="transmembrane region" description="Helical" evidence="8">
    <location>
        <begin position="364"/>
        <end position="387"/>
    </location>
</feature>
<reference evidence="11" key="1">
    <citation type="journal article" date="2019" name="Int. J. Syst. Evol. Microbiol.">
        <title>The Global Catalogue of Microorganisms (GCM) 10K type strain sequencing project: providing services to taxonomists for standard genome sequencing and annotation.</title>
        <authorList>
            <consortium name="The Broad Institute Genomics Platform"/>
            <consortium name="The Broad Institute Genome Sequencing Center for Infectious Disease"/>
            <person name="Wu L."/>
            <person name="Ma J."/>
        </authorList>
    </citation>
    <scope>NUCLEOTIDE SEQUENCE [LARGE SCALE GENOMIC DNA]</scope>
    <source>
        <strain evidence="11">CCUG 55250</strain>
    </source>
</reference>
<feature type="domain" description="O-antigen ligase-related" evidence="9">
    <location>
        <begin position="232"/>
        <end position="379"/>
    </location>
</feature>
<dbReference type="PANTHER" id="PTHR37422">
    <property type="entry name" value="TEICHURONIC ACID BIOSYNTHESIS PROTEIN TUAE"/>
    <property type="match status" value="1"/>
</dbReference>
<dbReference type="PROSITE" id="PS50005">
    <property type="entry name" value="TPR"/>
    <property type="match status" value="1"/>
</dbReference>
<comment type="caution">
    <text evidence="10">The sequence shown here is derived from an EMBL/GenBank/DDBJ whole genome shotgun (WGS) entry which is preliminary data.</text>
</comment>
<evidence type="ECO:0000256" key="8">
    <source>
        <dbReference type="SAM" id="Phobius"/>
    </source>
</evidence>
<feature type="transmembrane region" description="Helical" evidence="8">
    <location>
        <begin position="274"/>
        <end position="295"/>
    </location>
</feature>
<dbReference type="Pfam" id="PF07719">
    <property type="entry name" value="TPR_2"/>
    <property type="match status" value="1"/>
</dbReference>
<feature type="transmembrane region" description="Helical" evidence="8">
    <location>
        <begin position="97"/>
        <end position="115"/>
    </location>
</feature>
<feature type="transmembrane region" description="Helical" evidence="8">
    <location>
        <begin position="244"/>
        <end position="262"/>
    </location>
</feature>
<dbReference type="Proteomes" id="UP001596106">
    <property type="component" value="Unassembled WGS sequence"/>
</dbReference>
<keyword evidence="2 8" id="KW-0812">Transmembrane</keyword>
<feature type="transmembrane region" description="Helical" evidence="8">
    <location>
        <begin position="399"/>
        <end position="419"/>
    </location>
</feature>
<evidence type="ECO:0000256" key="6">
    <source>
        <dbReference type="ARBA" id="ARBA00023136"/>
    </source>
</evidence>
<evidence type="ECO:0000256" key="4">
    <source>
        <dbReference type="ARBA" id="ARBA00022803"/>
    </source>
</evidence>
<name>A0ABW0I9W6_9BACT</name>
<evidence type="ECO:0000256" key="5">
    <source>
        <dbReference type="ARBA" id="ARBA00022989"/>
    </source>
</evidence>
<evidence type="ECO:0000256" key="2">
    <source>
        <dbReference type="ARBA" id="ARBA00022692"/>
    </source>
</evidence>
<dbReference type="PANTHER" id="PTHR37422:SF13">
    <property type="entry name" value="LIPOPOLYSACCHARIDE BIOSYNTHESIS PROTEIN PA4999-RELATED"/>
    <property type="match status" value="1"/>
</dbReference>
<accession>A0ABW0I9W6</accession>
<protein>
    <submittedName>
        <fullName evidence="10">O-antigen ligase family protein</fullName>
    </submittedName>
</protein>
<dbReference type="InterPro" id="IPR051533">
    <property type="entry name" value="WaaL-like"/>
</dbReference>
<keyword evidence="3" id="KW-0677">Repeat</keyword>
<feature type="transmembrane region" description="Helical" evidence="8">
    <location>
        <begin position="191"/>
        <end position="209"/>
    </location>
</feature>
<dbReference type="Pfam" id="PF14559">
    <property type="entry name" value="TPR_19"/>
    <property type="match status" value="1"/>
</dbReference>
<organism evidence="10 11">
    <name type="scientific">Larkinella bovis</name>
    <dbReference type="NCBI Taxonomy" id="683041"/>
    <lineage>
        <taxon>Bacteria</taxon>
        <taxon>Pseudomonadati</taxon>
        <taxon>Bacteroidota</taxon>
        <taxon>Cytophagia</taxon>
        <taxon>Cytophagales</taxon>
        <taxon>Spirosomataceae</taxon>
        <taxon>Larkinella</taxon>
    </lineage>
</organism>
<keyword evidence="4 7" id="KW-0802">TPR repeat</keyword>
<dbReference type="InterPro" id="IPR013105">
    <property type="entry name" value="TPR_2"/>
</dbReference>
<keyword evidence="11" id="KW-1185">Reference proteome</keyword>
<keyword evidence="10" id="KW-0436">Ligase</keyword>
<feature type="transmembrane region" description="Helical" evidence="8">
    <location>
        <begin position="453"/>
        <end position="470"/>
    </location>
</feature>
<dbReference type="InterPro" id="IPR011990">
    <property type="entry name" value="TPR-like_helical_dom_sf"/>
</dbReference>
<evidence type="ECO:0000256" key="1">
    <source>
        <dbReference type="ARBA" id="ARBA00004141"/>
    </source>
</evidence>
<keyword evidence="6 8" id="KW-0472">Membrane</keyword>
<feature type="transmembrane region" description="Helical" evidence="8">
    <location>
        <begin position="150"/>
        <end position="171"/>
    </location>
</feature>
<evidence type="ECO:0000313" key="10">
    <source>
        <dbReference type="EMBL" id="MFC5410321.1"/>
    </source>
</evidence>
<dbReference type="InterPro" id="IPR019734">
    <property type="entry name" value="TPR_rpt"/>
</dbReference>
<comment type="subcellular location">
    <subcellularLocation>
        <location evidence="1">Membrane</location>
        <topology evidence="1">Multi-pass membrane protein</topology>
    </subcellularLocation>
</comment>
<dbReference type="Pfam" id="PF04932">
    <property type="entry name" value="Wzy_C"/>
    <property type="match status" value="1"/>
</dbReference>
<dbReference type="RefSeq" id="WP_379845665.1">
    <property type="nucleotide sequence ID" value="NZ_JBHSMA010000003.1"/>
</dbReference>
<evidence type="ECO:0000313" key="11">
    <source>
        <dbReference type="Proteomes" id="UP001596106"/>
    </source>
</evidence>
<gene>
    <name evidence="10" type="ORF">ACFPMF_13425</name>
</gene>
<dbReference type="EMBL" id="JBHSMA010000003">
    <property type="protein sequence ID" value="MFC5410321.1"/>
    <property type="molecule type" value="Genomic_DNA"/>
</dbReference>
<dbReference type="SMART" id="SM00028">
    <property type="entry name" value="TPR"/>
    <property type="match status" value="1"/>
</dbReference>
<dbReference type="InterPro" id="IPR007016">
    <property type="entry name" value="O-antigen_ligase-rel_domated"/>
</dbReference>
<feature type="transmembrane region" description="Helical" evidence="8">
    <location>
        <begin position="33"/>
        <end position="53"/>
    </location>
</feature>